<dbReference type="AlphaFoldDB" id="A0A3B6CEI4"/>
<dbReference type="RefSeq" id="XP_044326456.1">
    <property type="nucleotide sequence ID" value="XM_044470521.1"/>
</dbReference>
<dbReference type="OMA" id="HEDCEVN"/>
<keyword evidence="8 12" id="KW-0560">Oxidoreductase</keyword>
<keyword evidence="6" id="KW-0521">NADP</keyword>
<sequence length="512" mass="56111">MQLAAVYTDPWVLSGTALFVLVHLVLRYIRSDGRRLPPGPRGFPILGALPLVGPTPHTGLAALAQKHGPVMYLKMGTCGVVVASSPAAARQFLKVQDARFADRPAVASAVDITYGFQTIAFGMQGPRWKQMRKLSTVHLLGAQAMSEWASVRRDEAGRVLRDVAGASVGGELVSVPDVLVRAFANIIGQITLSKRLFDTQGDEANRYKEMITLVQSGSGLFNISDFVPALSRFDLQGVQAKLRKIHLRFDDMISSLLDEHSATATQRQGRPDFIDKLRASMADENKDSNDADTISEVNVKGFVFDMFTAGTDTASIIAEWALAEMIKNPSIMARAQEEMDRVVGRGRRLEESDVAGLPYLQAVCKEAMRLHPSTPLSIPHFSGEECEVDGYRIPKNTQLLVNIWAIGRDPAAWEDPLEFRPERFLSGPTASVDALGNCFELIPFGAGRRICVGKLAGMVFVQYFLGMLVHAFEWRLPEGEKLDMEELFGLTMPKAVPLRAVATPRLAPAAYA</sequence>
<dbReference type="FunFam" id="1.10.630.10:FF:000126">
    <property type="entry name" value="Predicted protein"/>
    <property type="match status" value="1"/>
</dbReference>
<dbReference type="Gramene" id="TraesCS2B03G1331000.1">
    <property type="protein sequence ID" value="TraesCS2B03G1331000.1.CDS"/>
    <property type="gene ID" value="TraesCS2B03G1331000"/>
</dbReference>
<feature type="binding site" description="axial binding residue" evidence="11">
    <location>
        <position position="451"/>
    </location>
    <ligand>
        <name>heme</name>
        <dbReference type="ChEBI" id="CHEBI:30413"/>
    </ligand>
    <ligandPart>
        <name>Fe</name>
        <dbReference type="ChEBI" id="CHEBI:18248"/>
    </ligandPart>
</feature>
<keyword evidence="5 11" id="KW-0479">Metal-binding</keyword>
<dbReference type="GO" id="GO:0020037">
    <property type="term" value="F:heme binding"/>
    <property type="evidence" value="ECO:0007669"/>
    <property type="project" value="InterPro"/>
</dbReference>
<keyword evidence="15" id="KW-1185">Reference proteome</keyword>
<evidence type="ECO:0000256" key="6">
    <source>
        <dbReference type="ARBA" id="ARBA00022857"/>
    </source>
</evidence>
<dbReference type="InterPro" id="IPR017972">
    <property type="entry name" value="Cyt_P450_CS"/>
</dbReference>
<dbReference type="PaxDb" id="4565-Traes_2BL_37005C9E0.2"/>
<dbReference type="RefSeq" id="XP_044326464.1">
    <property type="nucleotide sequence ID" value="XM_044470529.1"/>
</dbReference>
<evidence type="ECO:0000313" key="14">
    <source>
        <dbReference type="EnsemblPlants" id="TraesCS2B02G531600.1"/>
    </source>
</evidence>
<evidence type="ECO:0000256" key="13">
    <source>
        <dbReference type="SAM" id="Phobius"/>
    </source>
</evidence>
<dbReference type="RefSeq" id="XP_044326453.1">
    <property type="nucleotide sequence ID" value="XM_044470518.1"/>
</dbReference>
<evidence type="ECO:0008006" key="16">
    <source>
        <dbReference type="Google" id="ProtNLM"/>
    </source>
</evidence>
<reference evidence="14" key="1">
    <citation type="submission" date="2018-08" db="EMBL/GenBank/DDBJ databases">
        <authorList>
            <person name="Rossello M."/>
        </authorList>
    </citation>
    <scope>NUCLEOTIDE SEQUENCE [LARGE SCALE GENOMIC DNA]</scope>
    <source>
        <strain evidence="14">cv. Chinese Spring</strain>
    </source>
</reference>
<dbReference type="Proteomes" id="UP000019116">
    <property type="component" value="Chromosome 2B"/>
</dbReference>
<dbReference type="RefSeq" id="XP_044326458.1">
    <property type="nucleotide sequence ID" value="XM_044470523.1"/>
</dbReference>
<dbReference type="PANTHER" id="PTHR47944">
    <property type="entry name" value="CYTOCHROME P450 98A9"/>
    <property type="match status" value="1"/>
</dbReference>
<name>A0A3B6CEI4_WHEAT</name>
<dbReference type="RefSeq" id="XP_044326454.1">
    <property type="nucleotide sequence ID" value="XM_044470519.1"/>
</dbReference>
<evidence type="ECO:0000256" key="7">
    <source>
        <dbReference type="ARBA" id="ARBA00022989"/>
    </source>
</evidence>
<dbReference type="RefSeq" id="XP_044326467.1">
    <property type="nucleotide sequence ID" value="XM_044470532.1"/>
</dbReference>
<dbReference type="RefSeq" id="XP_044326466.1">
    <property type="nucleotide sequence ID" value="XM_044470531.1"/>
</dbReference>
<evidence type="ECO:0000256" key="10">
    <source>
        <dbReference type="ARBA" id="ARBA00023033"/>
    </source>
</evidence>
<evidence type="ECO:0000256" key="8">
    <source>
        <dbReference type="ARBA" id="ARBA00023002"/>
    </source>
</evidence>
<comment type="cofactor">
    <cofactor evidence="1 11">
        <name>heme</name>
        <dbReference type="ChEBI" id="CHEBI:30413"/>
    </cofactor>
</comment>
<accession>A0A3B6CEI4</accession>
<dbReference type="PRINTS" id="PR00463">
    <property type="entry name" value="EP450I"/>
</dbReference>
<evidence type="ECO:0000256" key="4">
    <source>
        <dbReference type="ARBA" id="ARBA00022692"/>
    </source>
</evidence>
<dbReference type="GO" id="GO:0005506">
    <property type="term" value="F:iron ion binding"/>
    <property type="evidence" value="ECO:0007669"/>
    <property type="project" value="InterPro"/>
</dbReference>
<dbReference type="RefSeq" id="XP_044326460.1">
    <property type="nucleotide sequence ID" value="XM_044470525.1"/>
</dbReference>
<dbReference type="GO" id="GO:0016712">
    <property type="term" value="F:oxidoreductase activity, acting on paired donors, with incorporation or reduction of molecular oxygen, reduced flavin or flavoprotein as one donor, and incorporation of one atom of oxygen"/>
    <property type="evidence" value="ECO:0000318"/>
    <property type="project" value="GO_Central"/>
</dbReference>
<dbReference type="RefSeq" id="XP_044326459.1">
    <property type="nucleotide sequence ID" value="XM_044470524.1"/>
</dbReference>
<keyword evidence="4 13" id="KW-0812">Transmembrane</keyword>
<dbReference type="Gramene" id="TraesCS2B02G531600.1">
    <property type="protein sequence ID" value="TraesCS2B02G531600.1"/>
    <property type="gene ID" value="TraesCS2B02G531600"/>
</dbReference>
<keyword evidence="10 12" id="KW-0503">Monooxygenase</keyword>
<dbReference type="PRINTS" id="PR00385">
    <property type="entry name" value="P450"/>
</dbReference>
<proteinExistence type="inferred from homology"/>
<dbReference type="InterPro" id="IPR002401">
    <property type="entry name" value="Cyt_P450_E_grp-I"/>
</dbReference>
<dbReference type="SUPFAM" id="SSF48264">
    <property type="entry name" value="Cytochrome P450"/>
    <property type="match status" value="1"/>
</dbReference>
<dbReference type="RefSeq" id="XP_044326463.1">
    <property type="nucleotide sequence ID" value="XM_044470528.1"/>
</dbReference>
<keyword evidence="13" id="KW-0472">Membrane</keyword>
<dbReference type="Pfam" id="PF00067">
    <property type="entry name" value="p450"/>
    <property type="match status" value="1"/>
</dbReference>
<evidence type="ECO:0000256" key="2">
    <source>
        <dbReference type="ARBA" id="ARBA00010617"/>
    </source>
</evidence>
<dbReference type="GeneID" id="123047038"/>
<evidence type="ECO:0000256" key="5">
    <source>
        <dbReference type="ARBA" id="ARBA00022723"/>
    </source>
</evidence>
<dbReference type="PANTHER" id="PTHR47944:SF18">
    <property type="entry name" value="FLAVONOID 3'-MONOOXYGENASE"/>
    <property type="match status" value="1"/>
</dbReference>
<dbReference type="SMR" id="A0A3B6CEI4"/>
<keyword evidence="3 11" id="KW-0349">Heme</keyword>
<dbReference type="RefSeq" id="XP_044326457.1">
    <property type="nucleotide sequence ID" value="XM_044470522.1"/>
</dbReference>
<comment type="similarity">
    <text evidence="2 12">Belongs to the cytochrome P450 family.</text>
</comment>
<dbReference type="STRING" id="4565.A0A3B6CEI4"/>
<dbReference type="InterPro" id="IPR001128">
    <property type="entry name" value="Cyt_P450"/>
</dbReference>
<dbReference type="EnsemblPlants" id="TraesCS2B02G531600.1">
    <property type="protein sequence ID" value="TraesCS2B02G531600.1"/>
    <property type="gene ID" value="TraesCS2B02G531600"/>
</dbReference>
<dbReference type="InterPro" id="IPR036396">
    <property type="entry name" value="Cyt_P450_sf"/>
</dbReference>
<protein>
    <recommendedName>
        <fullName evidence="16">Flavonoid 3',5'-hydroxylase</fullName>
    </recommendedName>
</protein>
<feature type="transmembrane region" description="Helical" evidence="13">
    <location>
        <begin position="12"/>
        <end position="29"/>
    </location>
</feature>
<evidence type="ECO:0000256" key="12">
    <source>
        <dbReference type="RuleBase" id="RU000461"/>
    </source>
</evidence>
<dbReference type="PROSITE" id="PS00086">
    <property type="entry name" value="CYTOCHROME_P450"/>
    <property type="match status" value="1"/>
</dbReference>
<reference evidence="14" key="2">
    <citation type="submission" date="2018-10" db="UniProtKB">
        <authorList>
            <consortium name="EnsemblPlants"/>
        </authorList>
    </citation>
    <scope>IDENTIFICATION</scope>
</reference>
<dbReference type="RefSeq" id="XP_044326461.1">
    <property type="nucleotide sequence ID" value="XM_044470526.1"/>
</dbReference>
<evidence type="ECO:0000256" key="1">
    <source>
        <dbReference type="ARBA" id="ARBA00001971"/>
    </source>
</evidence>
<evidence type="ECO:0000256" key="3">
    <source>
        <dbReference type="ARBA" id="ARBA00022617"/>
    </source>
</evidence>
<dbReference type="RefSeq" id="XP_044326455.1">
    <property type="nucleotide sequence ID" value="XM_044470520.1"/>
</dbReference>
<keyword evidence="7 13" id="KW-1133">Transmembrane helix</keyword>
<keyword evidence="9 11" id="KW-0408">Iron</keyword>
<organism evidence="14">
    <name type="scientific">Triticum aestivum</name>
    <name type="common">Wheat</name>
    <dbReference type="NCBI Taxonomy" id="4565"/>
    <lineage>
        <taxon>Eukaryota</taxon>
        <taxon>Viridiplantae</taxon>
        <taxon>Streptophyta</taxon>
        <taxon>Embryophyta</taxon>
        <taxon>Tracheophyta</taxon>
        <taxon>Spermatophyta</taxon>
        <taxon>Magnoliopsida</taxon>
        <taxon>Liliopsida</taxon>
        <taxon>Poales</taxon>
        <taxon>Poaceae</taxon>
        <taxon>BOP clade</taxon>
        <taxon>Pooideae</taxon>
        <taxon>Triticodae</taxon>
        <taxon>Triticeae</taxon>
        <taxon>Triticinae</taxon>
        <taxon>Triticum</taxon>
    </lineage>
</organism>
<dbReference type="Gene3D" id="1.10.630.10">
    <property type="entry name" value="Cytochrome P450"/>
    <property type="match status" value="1"/>
</dbReference>
<evidence type="ECO:0000313" key="15">
    <source>
        <dbReference type="Proteomes" id="UP000019116"/>
    </source>
</evidence>
<evidence type="ECO:0000256" key="11">
    <source>
        <dbReference type="PIRSR" id="PIRSR602401-1"/>
    </source>
</evidence>
<evidence type="ECO:0000256" key="9">
    <source>
        <dbReference type="ARBA" id="ARBA00023004"/>
    </source>
</evidence>
<gene>
    <name evidence="14" type="primary">LOC123047038</name>
</gene>
<dbReference type="RefSeq" id="XP_044326465.1">
    <property type="nucleotide sequence ID" value="XM_044470530.1"/>
</dbReference>
<dbReference type="OrthoDB" id="2789670at2759"/>